<feature type="signal peptide" evidence="1">
    <location>
        <begin position="1"/>
        <end position="22"/>
    </location>
</feature>
<keyword evidence="1" id="KW-0732">Signal</keyword>
<evidence type="ECO:0000256" key="1">
    <source>
        <dbReference type="SAM" id="SignalP"/>
    </source>
</evidence>
<evidence type="ECO:0000313" key="3">
    <source>
        <dbReference type="EMBL" id="GHF41828.1"/>
    </source>
</evidence>
<dbReference type="SUPFAM" id="SSF52266">
    <property type="entry name" value="SGNH hydrolase"/>
    <property type="match status" value="1"/>
</dbReference>
<proteinExistence type="predicted"/>
<dbReference type="EMBL" id="BNAV01000001">
    <property type="protein sequence ID" value="GHF41828.1"/>
    <property type="molecule type" value="Genomic_DNA"/>
</dbReference>
<comment type="caution">
    <text evidence="3">The sequence shown here is derived from an EMBL/GenBank/DDBJ whole genome shotgun (WGS) entry which is preliminary data.</text>
</comment>
<dbReference type="AlphaFoldDB" id="A0A8H9ISQ5"/>
<dbReference type="GO" id="GO:0004622">
    <property type="term" value="F:phosphatidylcholine lysophospholipase activity"/>
    <property type="evidence" value="ECO:0007669"/>
    <property type="project" value="TreeGrafter"/>
</dbReference>
<dbReference type="InterPro" id="IPR051532">
    <property type="entry name" value="Ester_Hydrolysis_Enzymes"/>
</dbReference>
<dbReference type="CDD" id="cd00229">
    <property type="entry name" value="SGNH_hydrolase"/>
    <property type="match status" value="1"/>
</dbReference>
<dbReference type="PANTHER" id="PTHR30383:SF5">
    <property type="entry name" value="SGNH HYDROLASE-TYPE ESTERASE DOMAIN-CONTAINING PROTEIN"/>
    <property type="match status" value="1"/>
</dbReference>
<feature type="domain" description="SGNH hydrolase-type esterase" evidence="2">
    <location>
        <begin position="35"/>
        <end position="225"/>
    </location>
</feature>
<dbReference type="InterPro" id="IPR013830">
    <property type="entry name" value="SGNH_hydro"/>
</dbReference>
<dbReference type="Gene3D" id="3.40.50.1110">
    <property type="entry name" value="SGNH hydrolase"/>
    <property type="match status" value="1"/>
</dbReference>
<sequence length="239" mass="24702">MVAILAAVVAALAATAPGSATAAPAWCADHASIAVLGDSGSTGYGLPGYPGGDVYAPTADGWASRITTLAATTWRTTTTVLAHNGAMVSDFLPGGRWPETTAAVGRVGQLQPSLVLVELGANEYIQDRSPTAVLAPAYHRLVDSIKAASPRSTIAVVAQWQAGHRNSAQPRNTSWAAYAEVIAQTAADEGSRFLDLRQYLPPGDSAAGQGLFLADHVHPTAAGHHVVADAVWTLLRDDC</sequence>
<gene>
    <name evidence="3" type="ORF">GCM10017566_14140</name>
</gene>
<reference evidence="3" key="2">
    <citation type="submission" date="2020-09" db="EMBL/GenBank/DDBJ databases">
        <authorList>
            <person name="Sun Q."/>
            <person name="Zhou Y."/>
        </authorList>
    </citation>
    <scope>NUCLEOTIDE SEQUENCE</scope>
    <source>
        <strain evidence="3">CGMCC 4.7679</strain>
    </source>
</reference>
<dbReference type="PANTHER" id="PTHR30383">
    <property type="entry name" value="THIOESTERASE 1/PROTEASE 1/LYSOPHOSPHOLIPASE L1"/>
    <property type="match status" value="1"/>
</dbReference>
<evidence type="ECO:0000313" key="4">
    <source>
        <dbReference type="Proteomes" id="UP000658656"/>
    </source>
</evidence>
<name>A0A8H9ISQ5_9PSEU</name>
<dbReference type="InterPro" id="IPR036514">
    <property type="entry name" value="SGNH_hydro_sf"/>
</dbReference>
<organism evidence="3 4">
    <name type="scientific">Amycolatopsis bartoniae</name>
    <dbReference type="NCBI Taxonomy" id="941986"/>
    <lineage>
        <taxon>Bacteria</taxon>
        <taxon>Bacillati</taxon>
        <taxon>Actinomycetota</taxon>
        <taxon>Actinomycetes</taxon>
        <taxon>Pseudonocardiales</taxon>
        <taxon>Pseudonocardiaceae</taxon>
        <taxon>Amycolatopsis</taxon>
    </lineage>
</organism>
<accession>A0A8H9ISQ5</accession>
<evidence type="ECO:0000259" key="2">
    <source>
        <dbReference type="Pfam" id="PF13472"/>
    </source>
</evidence>
<protein>
    <recommendedName>
        <fullName evidence="2">SGNH hydrolase-type esterase domain-containing protein</fullName>
    </recommendedName>
</protein>
<reference evidence="3" key="1">
    <citation type="journal article" date="2014" name="Int. J. Syst. Evol. Microbiol.">
        <title>Complete genome sequence of Corynebacterium casei LMG S-19264T (=DSM 44701T), isolated from a smear-ripened cheese.</title>
        <authorList>
            <consortium name="US DOE Joint Genome Institute (JGI-PGF)"/>
            <person name="Walter F."/>
            <person name="Albersmeier A."/>
            <person name="Kalinowski J."/>
            <person name="Ruckert C."/>
        </authorList>
    </citation>
    <scope>NUCLEOTIDE SEQUENCE</scope>
    <source>
        <strain evidence="3">CGMCC 4.7679</strain>
    </source>
</reference>
<feature type="chain" id="PRO_5034781735" description="SGNH hydrolase-type esterase domain-containing protein" evidence="1">
    <location>
        <begin position="23"/>
        <end position="239"/>
    </location>
</feature>
<dbReference type="Pfam" id="PF13472">
    <property type="entry name" value="Lipase_GDSL_2"/>
    <property type="match status" value="1"/>
</dbReference>
<dbReference type="RefSeq" id="WP_229880359.1">
    <property type="nucleotide sequence ID" value="NZ_BNAV01000001.1"/>
</dbReference>
<keyword evidence="4" id="KW-1185">Reference proteome</keyword>
<dbReference type="Proteomes" id="UP000658656">
    <property type="component" value="Unassembled WGS sequence"/>
</dbReference>